<sequence>MTSRGEHIRLDKGALVKNHYEVVTSIGAGNFSKVYRVIDLQLPVKDQRRNPLAMKVIKKEYSSDAKYEKQMLIVLHEHDKSRSARVSKMYECFVWQECPVFIMPLHGPCLRSRRLGVNRGVVTYEKLLEFSYDLLETMTFVHFQCHMVHTDLKPENILIADRNVADNSMGDEWVVCDFGSASLWRMDKLDSDLISTRPYRAPEVLLGNKWHYAADMWSIGCILYEVAVGHRLFESRDDLTHLHMMDRRIGRLPEAFAKHSKYSSKYFNSRGDFLSTPDAIRFSKCRLTPIREMFKEDREFLHLLKGLLTYNPDERMTAPEALALPIFDRVRVARKERQRRADAAAEECRQCHHSPGAVVPGDGKGLRLTGHIDHNTLEHIIADAKNGCTSHRRHHHQNHTKDETSGNNMADSRLEAATNAETTPAPGPAAASPAVGSSPQLDRQASAGTPRDTAAMTTTATTSAASATAENTNSFAAPNVSAPSAASLSKKRASKAAKVRGRAASVPVVQGCSSHHSGSPLSRVAVVTKEVPHQRPCVNSHHSTSTRSSALVPQLALHRFKTSTLASDHDAAPLPSKSGQRGSGRSGGKLSGRSVSPGSKNRRSTPHKDTSCGLQHGCGSSAAGDGGTQLNASSPLKSPHQRLQLRSGAAKRPNRTPSRSSATPYRLLETLSPAITRSPRMLLKASSAAGPSLGHSICISDIIATPPKQAFRAGALRSSSAAGRSPRNPATALGSRSHNSVTKEGEAGMVTTSPLGPSVAAPKALPLPAAATGTKTPRQQSLSPDAPLGSQSPLQRGVTAVCKDMQTKSLVVRGSPDVDDKFVDVGDATKGRSQKATSDDAGDEGDHGLKQVGSPLATSLAVMGDDNPDKVGDGNDDDDDSSLASPNAQLRDSVASPTSENCLGSLYNSDGSPRATDYRSPARCRPPVETSTGDTSGVSSPVMMSRSNARLSISSSEWRGVEVAPGVTLATATVKRGQRSFAAALATPLPPSQHNPRASQLSEVFYSPRELSPSARSPSSLTGPRSTTAGSVASPPAVQTVESDENPHELFSTVPLSRAQLSRANSCSGSFGVTRNAAPASTVDSRSHMAPPSTCTTSAVGRSARELPTARTSVSATTVSTPAAPTHVCQASSSASQLAMVTASVGRLKSVPLPDVSDVRGSASPPPPSVTASRRAATKPGPAPVAATSAPAPACPSLEESTPVAPMNFMAMSRLPAALTRSRELSLSQDKGCLANPDTIASPPLLAAAAATPSTGAAGAAAVLHSSPHLPYQPTHGLVHPSGSNSHVLSETKAEEANCKTESQPPGLHMPWRSLLLPDHSPTCVSSPLPAIAAAAPATVTPTFTLPNKVHGAGERHEASTRNSGRIKVKSLSVQHPRTSPGPSPRPPPSSSSTNISFDVAAGAKCSGSTTANFTNAGTTSRLNSNFNNGGPKKLGTATSHYPAATSGSSMSTSFQAVSLSPRNATVPGAANTNSLRSSTNGVSAGPVRSPHSSASATTSPKISAMYQRTDSPRGIPPALMTTGLPISAIGGEVMPIVTVPLPAQPHYQPPSQAQQQPSTAVASTGAGPSKSSISIVPRHMRSGVASTRSSIHRQPLGTPVASTPRPKASDSTAASASLKTNAAAISLPKQACKTSSGTLNTVSSRGSTANAPVNTIGADALTRPTASQLKHRRDARTLRRIIVPRPSTSSLSQASRAASSSSPGAEDSGEQTRDTSDNSHILKQYDRDLSSCSSTTPIPLP</sequence>
<dbReference type="Pfam" id="PF00069">
    <property type="entry name" value="Pkinase"/>
    <property type="match status" value="1"/>
</dbReference>
<organism evidence="9 10">
    <name type="scientific">Leishmania donovani</name>
    <dbReference type="NCBI Taxonomy" id="5661"/>
    <lineage>
        <taxon>Eukaryota</taxon>
        <taxon>Discoba</taxon>
        <taxon>Euglenozoa</taxon>
        <taxon>Kinetoplastea</taxon>
        <taxon>Metakinetoplastina</taxon>
        <taxon>Trypanosomatida</taxon>
        <taxon>Trypanosomatidae</taxon>
        <taxon>Leishmaniinae</taxon>
        <taxon>Leishmania</taxon>
    </lineage>
</organism>
<dbReference type="SMART" id="SM00220">
    <property type="entry name" value="S_TKc"/>
    <property type="match status" value="1"/>
</dbReference>
<feature type="compositionally biased region" description="Polar residues" evidence="7">
    <location>
        <begin position="1471"/>
        <end position="1483"/>
    </location>
</feature>
<keyword evidence="1" id="KW-0723">Serine/threonine-protein kinase</keyword>
<dbReference type="InterPro" id="IPR051175">
    <property type="entry name" value="CLK_kinases"/>
</dbReference>
<feature type="region of interest" description="Disordered" evidence="7">
    <location>
        <begin position="714"/>
        <end position="794"/>
    </location>
</feature>
<accession>A0A3Q8ICT0</accession>
<protein>
    <submittedName>
        <fullName evidence="9">Protein kinase-like protein</fullName>
    </submittedName>
</protein>
<evidence type="ECO:0000256" key="2">
    <source>
        <dbReference type="ARBA" id="ARBA00022679"/>
    </source>
</evidence>
<feature type="compositionally biased region" description="Polar residues" evidence="7">
    <location>
        <begin position="1731"/>
        <end position="1742"/>
    </location>
</feature>
<feature type="region of interest" description="Disordered" evidence="7">
    <location>
        <begin position="1082"/>
        <end position="1107"/>
    </location>
</feature>
<feature type="region of interest" description="Disordered" evidence="7">
    <location>
        <begin position="1008"/>
        <end position="1048"/>
    </location>
</feature>
<evidence type="ECO:0000256" key="5">
    <source>
        <dbReference type="ARBA" id="ARBA00022840"/>
    </source>
</evidence>
<feature type="compositionally biased region" description="Low complexity" evidence="7">
    <location>
        <begin position="760"/>
        <end position="777"/>
    </location>
</feature>
<feature type="region of interest" description="Disordered" evidence="7">
    <location>
        <begin position="564"/>
        <end position="666"/>
    </location>
</feature>
<feature type="compositionally biased region" description="Low complexity" evidence="7">
    <location>
        <begin position="1688"/>
        <end position="1703"/>
    </location>
</feature>
<dbReference type="PROSITE" id="PS50011">
    <property type="entry name" value="PROTEIN_KINASE_DOM"/>
    <property type="match status" value="1"/>
</dbReference>
<feature type="region of interest" description="Disordered" evidence="7">
    <location>
        <begin position="1152"/>
        <end position="1199"/>
    </location>
</feature>
<evidence type="ECO:0000256" key="3">
    <source>
        <dbReference type="ARBA" id="ARBA00022741"/>
    </source>
</evidence>
<feature type="region of interest" description="Disordered" evidence="7">
    <location>
        <begin position="816"/>
        <end position="942"/>
    </location>
</feature>
<feature type="region of interest" description="Disordered" evidence="7">
    <location>
        <begin position="419"/>
        <end position="465"/>
    </location>
</feature>
<dbReference type="InterPro" id="IPR017441">
    <property type="entry name" value="Protein_kinase_ATP_BS"/>
</dbReference>
<dbReference type="GO" id="GO:0005524">
    <property type="term" value="F:ATP binding"/>
    <property type="evidence" value="ECO:0007669"/>
    <property type="project" value="UniProtKB-UniRule"/>
</dbReference>
<feature type="compositionally biased region" description="Polar residues" evidence="7">
    <location>
        <begin position="929"/>
        <end position="939"/>
    </location>
</feature>
<evidence type="ECO:0000256" key="4">
    <source>
        <dbReference type="ARBA" id="ARBA00022777"/>
    </source>
</evidence>
<dbReference type="InterPro" id="IPR000719">
    <property type="entry name" value="Prot_kinase_dom"/>
</dbReference>
<dbReference type="VEuPathDB" id="TriTrypDB:LdCL_270024100"/>
<feature type="compositionally biased region" description="Low complexity" evidence="7">
    <location>
        <begin position="1545"/>
        <end position="1564"/>
    </location>
</feature>
<evidence type="ECO:0000313" key="9">
    <source>
        <dbReference type="EMBL" id="AYU80069.1"/>
    </source>
</evidence>
<keyword evidence="2" id="KW-0808">Transferase</keyword>
<evidence type="ECO:0000256" key="1">
    <source>
        <dbReference type="ARBA" id="ARBA00022527"/>
    </source>
</evidence>
<feature type="compositionally biased region" description="Low complexity" evidence="7">
    <location>
        <begin position="1490"/>
        <end position="1501"/>
    </location>
</feature>
<dbReference type="SUPFAM" id="SSF56112">
    <property type="entry name" value="Protein kinase-like (PK-like)"/>
    <property type="match status" value="1"/>
</dbReference>
<reference evidence="9 10" key="1">
    <citation type="journal article" date="2018" name="Sci. Rep.">
        <title>A complete Leishmania donovani reference genome identifies novel genetic variations associated with virulence.</title>
        <authorList>
            <person name="Lypaczewski P."/>
            <person name="Hoshizaki J."/>
            <person name="Zhang W.-W."/>
            <person name="McCall L.-I."/>
            <person name="Torcivia-Rodriguez J."/>
            <person name="Simonyan V."/>
            <person name="Kaur A."/>
            <person name="Dewar K."/>
            <person name="Matlashewski G."/>
        </authorList>
    </citation>
    <scope>NUCLEOTIDE SEQUENCE [LARGE SCALE GENOMIC DNA]</scope>
    <source>
        <strain evidence="9 10">LdCL</strain>
    </source>
</reference>
<feature type="compositionally biased region" description="Low complexity" evidence="7">
    <location>
        <begin position="453"/>
        <end position="465"/>
    </location>
</feature>
<dbReference type="InterPro" id="IPR008271">
    <property type="entry name" value="Ser/Thr_kinase_AS"/>
</dbReference>
<feature type="region of interest" description="Disordered" evidence="7">
    <location>
        <begin position="1414"/>
        <end position="1450"/>
    </location>
</feature>
<dbReference type="GO" id="GO:0004674">
    <property type="term" value="F:protein serine/threonine kinase activity"/>
    <property type="evidence" value="ECO:0007669"/>
    <property type="project" value="UniProtKB-KW"/>
</dbReference>
<dbReference type="GO" id="GO:0005634">
    <property type="term" value="C:nucleus"/>
    <property type="evidence" value="ECO:0007669"/>
    <property type="project" value="TreeGrafter"/>
</dbReference>
<dbReference type="EMBL" id="CP029526">
    <property type="protein sequence ID" value="AYU80069.1"/>
    <property type="molecule type" value="Genomic_DNA"/>
</dbReference>
<dbReference type="Gene3D" id="3.30.200.20">
    <property type="entry name" value="Phosphorylase Kinase, domain 1"/>
    <property type="match status" value="1"/>
</dbReference>
<keyword evidence="5 6" id="KW-0067">ATP-binding</keyword>
<evidence type="ECO:0000313" key="10">
    <source>
        <dbReference type="Proteomes" id="UP000274082"/>
    </source>
</evidence>
<dbReference type="PANTHER" id="PTHR45646:SF11">
    <property type="entry name" value="SERINE_THREONINE-PROTEIN KINASE DOA"/>
    <property type="match status" value="1"/>
</dbReference>
<feature type="compositionally biased region" description="Low complexity" evidence="7">
    <location>
        <begin position="419"/>
        <end position="439"/>
    </location>
</feature>
<proteinExistence type="predicted"/>
<feature type="compositionally biased region" description="Low complexity" evidence="7">
    <location>
        <begin position="1184"/>
        <end position="1196"/>
    </location>
</feature>
<evidence type="ECO:0000256" key="6">
    <source>
        <dbReference type="PROSITE-ProRule" id="PRU10141"/>
    </source>
</evidence>
<keyword evidence="4" id="KW-0418">Kinase</keyword>
<dbReference type="FunFam" id="1.10.510.10:FF:001576">
    <property type="entry name" value="Protein kinase-like protein"/>
    <property type="match status" value="1"/>
</dbReference>
<keyword evidence="3 6" id="KW-0547">Nucleotide-binding</keyword>
<feature type="region of interest" description="Disordered" evidence="7">
    <location>
        <begin position="1465"/>
        <end position="1519"/>
    </location>
</feature>
<feature type="compositionally biased region" description="Gly residues" evidence="7">
    <location>
        <begin position="581"/>
        <end position="590"/>
    </location>
</feature>
<feature type="region of interest" description="Disordered" evidence="7">
    <location>
        <begin position="1633"/>
        <end position="1742"/>
    </location>
</feature>
<dbReference type="Gene3D" id="1.10.510.10">
    <property type="entry name" value="Transferase(Phosphotransferase) domain 1"/>
    <property type="match status" value="1"/>
</dbReference>
<feature type="compositionally biased region" description="Low complexity" evidence="7">
    <location>
        <begin position="714"/>
        <end position="727"/>
    </location>
</feature>
<dbReference type="OrthoDB" id="266976at2759"/>
<feature type="region of interest" description="Disordered" evidence="7">
    <location>
        <begin position="1345"/>
        <end position="1396"/>
    </location>
</feature>
<dbReference type="PROSITE" id="PS00107">
    <property type="entry name" value="PROTEIN_KINASE_ATP"/>
    <property type="match status" value="1"/>
</dbReference>
<feature type="compositionally biased region" description="Polar residues" evidence="7">
    <location>
        <begin position="1414"/>
        <end position="1429"/>
    </location>
</feature>
<feature type="region of interest" description="Disordered" evidence="7">
    <location>
        <begin position="1545"/>
        <end position="1616"/>
    </location>
</feature>
<dbReference type="VEuPathDB" id="TriTrypDB:LDHU3_27.2630"/>
<dbReference type="VEuPathDB" id="TriTrypDB:LdBPK_271700.1"/>
<feature type="compositionally biased region" description="Polar residues" evidence="7">
    <location>
        <begin position="540"/>
        <end position="551"/>
    </location>
</feature>
<dbReference type="PROSITE" id="PS00108">
    <property type="entry name" value="PROTEIN_KINASE_ST"/>
    <property type="match status" value="1"/>
</dbReference>
<dbReference type="InterPro" id="IPR011009">
    <property type="entry name" value="Kinase-like_dom_sf"/>
</dbReference>
<keyword evidence="10" id="KW-1185">Reference proteome</keyword>
<evidence type="ECO:0000259" key="8">
    <source>
        <dbReference type="PROSITE" id="PS50011"/>
    </source>
</evidence>
<feature type="region of interest" description="Disordered" evidence="7">
    <location>
        <begin position="532"/>
        <end position="551"/>
    </location>
</feature>
<feature type="domain" description="Protein kinase" evidence="8">
    <location>
        <begin position="20"/>
        <end position="327"/>
    </location>
</feature>
<feature type="compositionally biased region" description="Polar residues" evidence="7">
    <location>
        <begin position="1633"/>
        <end position="1654"/>
    </location>
</feature>
<feature type="compositionally biased region" description="Polar residues" evidence="7">
    <location>
        <begin position="882"/>
        <end position="911"/>
    </location>
</feature>
<feature type="compositionally biased region" description="Polar residues" evidence="7">
    <location>
        <begin position="1014"/>
        <end position="1031"/>
    </location>
</feature>
<feature type="compositionally biased region" description="Basic and acidic residues" evidence="7">
    <location>
        <begin position="816"/>
        <end position="830"/>
    </location>
</feature>
<feature type="region of interest" description="Disordered" evidence="7">
    <location>
        <begin position="389"/>
        <end position="408"/>
    </location>
</feature>
<feature type="compositionally biased region" description="Polar residues" evidence="7">
    <location>
        <begin position="778"/>
        <end position="794"/>
    </location>
</feature>
<evidence type="ECO:0000256" key="7">
    <source>
        <dbReference type="SAM" id="MobiDB-lite"/>
    </source>
</evidence>
<feature type="compositionally biased region" description="Pro residues" evidence="7">
    <location>
        <begin position="1380"/>
        <end position="1390"/>
    </location>
</feature>
<dbReference type="PANTHER" id="PTHR45646">
    <property type="entry name" value="SERINE/THREONINE-PROTEIN KINASE DOA-RELATED"/>
    <property type="match status" value="1"/>
</dbReference>
<feature type="binding site" evidence="6">
    <location>
        <position position="59"/>
    </location>
    <ligand>
        <name>ATP</name>
        <dbReference type="ChEBI" id="CHEBI:30616"/>
    </ligand>
</feature>
<gene>
    <name evidence="9" type="ORF">LdCL_270024100</name>
</gene>
<name>A0A3Q8ICT0_LEIDO</name>
<dbReference type="Proteomes" id="UP000274082">
    <property type="component" value="Chromosome 27"/>
</dbReference>